<dbReference type="InterPro" id="IPR017927">
    <property type="entry name" value="FAD-bd_FR_type"/>
</dbReference>
<comment type="caution">
    <text evidence="3">The sequence shown here is derived from an EMBL/GenBank/DDBJ whole genome shotgun (WGS) entry which is preliminary data.</text>
</comment>
<dbReference type="PANTHER" id="PTHR42815:SF2">
    <property type="entry name" value="FAD-BINDING, PUTATIVE (AFU_ORTHOLOGUE AFUA_6G07600)-RELATED"/>
    <property type="match status" value="1"/>
</dbReference>
<accession>A0ABU9YL92</accession>
<dbReference type="InterPro" id="IPR001433">
    <property type="entry name" value="OxRdtase_FAD/NAD-bd"/>
</dbReference>
<gene>
    <name evidence="3" type="ORF">WG926_14760</name>
</gene>
<dbReference type="PROSITE" id="PS51384">
    <property type="entry name" value="FAD_FR"/>
    <property type="match status" value="1"/>
</dbReference>
<dbReference type="PROSITE" id="PS51085">
    <property type="entry name" value="2FE2S_FER_2"/>
    <property type="match status" value="1"/>
</dbReference>
<dbReference type="PRINTS" id="PR00410">
    <property type="entry name" value="PHEHYDRXLASE"/>
</dbReference>
<dbReference type="PANTHER" id="PTHR42815">
    <property type="entry name" value="FAD-BINDING, PUTATIVE (AFU_ORTHOLOGUE AFUA_6G07600)-RELATED"/>
    <property type="match status" value="1"/>
</dbReference>
<feature type="domain" description="2Fe-2S ferredoxin-type" evidence="1">
    <location>
        <begin position="609"/>
        <end position="700"/>
    </location>
</feature>
<feature type="domain" description="FAD-binding FR-type" evidence="2">
    <location>
        <begin position="343"/>
        <end position="446"/>
    </location>
</feature>
<dbReference type="Gene3D" id="2.30.110.10">
    <property type="entry name" value="Electron Transport, Fmn-binding Protein, Chain A"/>
    <property type="match status" value="1"/>
</dbReference>
<dbReference type="SUPFAM" id="SSF50475">
    <property type="entry name" value="FMN-binding split barrel"/>
    <property type="match status" value="1"/>
</dbReference>
<name>A0ABU9YL92_9PROT</name>
<dbReference type="InterPro" id="IPR017938">
    <property type="entry name" value="Riboflavin_synthase-like_b-brl"/>
</dbReference>
<proteinExistence type="predicted"/>
<evidence type="ECO:0000259" key="1">
    <source>
        <dbReference type="PROSITE" id="PS51085"/>
    </source>
</evidence>
<dbReference type="InterPro" id="IPR006058">
    <property type="entry name" value="2Fe2S_fd_BS"/>
</dbReference>
<dbReference type="CDD" id="cd06184">
    <property type="entry name" value="flavohem_like_fad_nad_binding"/>
    <property type="match status" value="1"/>
</dbReference>
<dbReference type="RefSeq" id="WP_345937630.1">
    <property type="nucleotide sequence ID" value="NZ_JBBKTW010000005.1"/>
</dbReference>
<evidence type="ECO:0000313" key="4">
    <source>
        <dbReference type="Proteomes" id="UP001413721"/>
    </source>
</evidence>
<dbReference type="SUPFAM" id="SSF52343">
    <property type="entry name" value="Ferredoxin reductase-like, C-terminal NADP-linked domain"/>
    <property type="match status" value="1"/>
</dbReference>
<evidence type="ECO:0000259" key="2">
    <source>
        <dbReference type="PROSITE" id="PS51384"/>
    </source>
</evidence>
<dbReference type="InterPro" id="IPR012349">
    <property type="entry name" value="Split_barrel_FMN-bd"/>
</dbReference>
<dbReference type="Pfam" id="PF00175">
    <property type="entry name" value="NAD_binding_1"/>
    <property type="match status" value="1"/>
</dbReference>
<dbReference type="InterPro" id="IPR008333">
    <property type="entry name" value="Cbr1-like_FAD-bd_dom"/>
</dbReference>
<dbReference type="Gene3D" id="3.10.20.30">
    <property type="match status" value="1"/>
</dbReference>
<dbReference type="InterPro" id="IPR036010">
    <property type="entry name" value="2Fe-2S_ferredoxin-like_sf"/>
</dbReference>
<dbReference type="InterPro" id="IPR039261">
    <property type="entry name" value="FNR_nucleotide-bd"/>
</dbReference>
<dbReference type="InterPro" id="IPR001041">
    <property type="entry name" value="2Fe-2S_ferredoxin-type"/>
</dbReference>
<protein>
    <submittedName>
        <fullName evidence="3">Pyridoxamine 5'-phosphate oxidase family protein</fullName>
    </submittedName>
</protein>
<keyword evidence="4" id="KW-1185">Reference proteome</keyword>
<dbReference type="Pfam" id="PF00970">
    <property type="entry name" value="FAD_binding_6"/>
    <property type="match status" value="1"/>
</dbReference>
<dbReference type="CDD" id="cd00207">
    <property type="entry name" value="fer2"/>
    <property type="match status" value="1"/>
</dbReference>
<evidence type="ECO:0000313" key="3">
    <source>
        <dbReference type="EMBL" id="MEN2989575.1"/>
    </source>
</evidence>
<dbReference type="PROSITE" id="PS00197">
    <property type="entry name" value="2FE2S_FER_1"/>
    <property type="match status" value="1"/>
</dbReference>
<dbReference type="SUPFAM" id="SSF54292">
    <property type="entry name" value="2Fe-2S ferredoxin-like"/>
    <property type="match status" value="1"/>
</dbReference>
<organism evidence="3 4">
    <name type="scientific">Tistrella arctica</name>
    <dbReference type="NCBI Taxonomy" id="3133430"/>
    <lineage>
        <taxon>Bacteria</taxon>
        <taxon>Pseudomonadati</taxon>
        <taxon>Pseudomonadota</taxon>
        <taxon>Alphaproteobacteria</taxon>
        <taxon>Geminicoccales</taxon>
        <taxon>Geminicoccaceae</taxon>
        <taxon>Tistrella</taxon>
    </lineage>
</organism>
<dbReference type="InterPro" id="IPR012675">
    <property type="entry name" value="Beta-grasp_dom_sf"/>
</dbReference>
<dbReference type="Gene3D" id="3.40.50.80">
    <property type="entry name" value="Nucleotide-binding domain of ferredoxin-NADP reductase (FNR) module"/>
    <property type="match status" value="1"/>
</dbReference>
<dbReference type="Proteomes" id="UP001413721">
    <property type="component" value="Unassembled WGS sequence"/>
</dbReference>
<dbReference type="Gene3D" id="2.40.30.10">
    <property type="entry name" value="Translation factors"/>
    <property type="match status" value="1"/>
</dbReference>
<dbReference type="Pfam" id="PF00111">
    <property type="entry name" value="Fer2"/>
    <property type="match status" value="1"/>
</dbReference>
<dbReference type="SUPFAM" id="SSF63380">
    <property type="entry name" value="Riboflavin synthase domain-like"/>
    <property type="match status" value="1"/>
</dbReference>
<dbReference type="EMBL" id="JBBKTW010000005">
    <property type="protein sequence ID" value="MEN2989575.1"/>
    <property type="molecule type" value="Genomic_DNA"/>
</dbReference>
<reference evidence="3 4" key="1">
    <citation type="submission" date="2024-03" db="EMBL/GenBank/DDBJ databases">
        <title>High-quality draft genome sequencing of Tistrella sp. BH-R2-4.</title>
        <authorList>
            <person name="Dong C."/>
        </authorList>
    </citation>
    <scope>NUCLEOTIDE SEQUENCE [LARGE SCALE GENOMIC DNA]</scope>
    <source>
        <strain evidence="3 4">BH-R2-4</strain>
    </source>
</reference>
<sequence length="700" mass="75631">MTATLATLPTWHEGETFIQERVGVAERMAAVGERVVRDHMPDQHREFYAQLPFIVLGSVDPDGDAWATVLTGASGFMSSPTPTTLDIAAHPDPGDPASKGMMDGDAIGLLGIEMHTRRRNRMNGIATVGAAGLRVAVDQSFGNCPRYIQRRDVEVARDPAEGDTGAVEDAGALEDASAVEDLAQFDSAARAMIAAADTFFVATYADRTERRQVDVSHRGGKAGFVRIAEDGGLTIPDFNGNLFFATLGNIVLNGKAGLVFVDYASGDMLQITGDAEVVLESPEIAAFQGAERLWKFRPRRIVRRLGALALRWSFREDGWSPSSLMTGDWDQAAARLQAAELSTRWRPYKVTGIVDESPSIRSFHLQPDDGAGLLPYAAGQHLPIRVTVAGADRHTIRTYTLSAAPSDGLYRISVKRDGAVSRHLHDTIGVGDRIEARAPDGQFTIDANVARRAVLLAGGVGITPLLAMLRHVVYEGLRRQRMRPVVLVQAAHSKVDRPFDREIAALVDAAQGAVTWIRVLSDPGGADEAIDYDAAGRIDMALLTRFLPFNDDDFYLCGPPSFTQALYDGLRRYGIADTRIYAETFGPSSLKRAVDVGAGTPVRRPPSTRAVPVVFMGSLKEARWAPGAGTLLQLAEARGLEPAFGCREGTCGTCRTRLLKGAVTYIREPTARVAADEVLICCAVPAEPESDDDDRIQLAL</sequence>